<evidence type="ECO:0000313" key="3">
    <source>
        <dbReference type="Proteomes" id="UP000002357"/>
    </source>
</evidence>
<name>B5GLG5_STRCL</name>
<dbReference type="Proteomes" id="UP000002357">
    <property type="component" value="Chromosome"/>
</dbReference>
<protein>
    <submittedName>
        <fullName evidence="2">Uncharacterized protein</fullName>
    </submittedName>
</protein>
<proteinExistence type="predicted"/>
<keyword evidence="1" id="KW-0812">Transmembrane</keyword>
<accession>B5GLG5</accession>
<keyword evidence="3" id="KW-1185">Reference proteome</keyword>
<keyword evidence="1" id="KW-0472">Membrane</keyword>
<dbReference type="EMBL" id="CM000913">
    <property type="protein sequence ID" value="EFG09233.1"/>
    <property type="molecule type" value="Genomic_DNA"/>
</dbReference>
<organism evidence="2 3">
    <name type="scientific">Streptomyces clavuligerus</name>
    <dbReference type="NCBI Taxonomy" id="1901"/>
    <lineage>
        <taxon>Bacteria</taxon>
        <taxon>Bacillati</taxon>
        <taxon>Actinomycetota</taxon>
        <taxon>Actinomycetes</taxon>
        <taxon>Kitasatosporales</taxon>
        <taxon>Streptomycetaceae</taxon>
        <taxon>Streptomyces</taxon>
    </lineage>
</organism>
<dbReference type="AlphaFoldDB" id="B5GLG5"/>
<evidence type="ECO:0000256" key="1">
    <source>
        <dbReference type="SAM" id="Phobius"/>
    </source>
</evidence>
<evidence type="ECO:0000313" key="2">
    <source>
        <dbReference type="EMBL" id="EFG09233.1"/>
    </source>
</evidence>
<feature type="transmembrane region" description="Helical" evidence="1">
    <location>
        <begin position="12"/>
        <end position="33"/>
    </location>
</feature>
<sequence length="42" mass="4525">MRRRSRKVSALGAVMILSLWVISVGMIASGVALDLESLRLPA</sequence>
<reference evidence="2 3" key="1">
    <citation type="journal article" date="2010" name="Genome Biol. Evol.">
        <title>The sequence of a 1.8-mb bacterial linear plasmid reveals a rich evolutionary reservoir of secondary metabolic pathways.</title>
        <authorList>
            <person name="Medema M.H."/>
            <person name="Trefzer A."/>
            <person name="Kovalchuk A."/>
            <person name="van den Berg M."/>
            <person name="Mueller U."/>
            <person name="Heijne W."/>
            <person name="Wu L."/>
            <person name="Alam M.T."/>
            <person name="Ronning C.M."/>
            <person name="Nierman W.C."/>
            <person name="Bovenberg R.A.L."/>
            <person name="Breitling R."/>
            <person name="Takano E."/>
        </authorList>
    </citation>
    <scope>NUCLEOTIDE SEQUENCE [LARGE SCALE GENOMIC DNA]</scope>
    <source>
        <strain evidence="3">ATCC 27064 / DSM 738 / JCM 4710 / NBRC 13307 / NCIMB 12785 / NRRL 3585 / VKM Ac-602</strain>
    </source>
</reference>
<keyword evidence="1" id="KW-1133">Transmembrane helix</keyword>
<gene>
    <name evidence="2" type="ORF">SCLAV_4158</name>
</gene>